<proteinExistence type="predicted"/>
<reference evidence="3" key="1">
    <citation type="journal article" date="2021" name="PeerJ">
        <title>Extensive microbial diversity within the chicken gut microbiome revealed by metagenomics and culture.</title>
        <authorList>
            <person name="Gilroy R."/>
            <person name="Ravi A."/>
            <person name="Getino M."/>
            <person name="Pursley I."/>
            <person name="Horton D.L."/>
            <person name="Alikhan N.F."/>
            <person name="Baker D."/>
            <person name="Gharbi K."/>
            <person name="Hall N."/>
            <person name="Watson M."/>
            <person name="Adriaenssens E.M."/>
            <person name="Foster-Nyarko E."/>
            <person name="Jarju S."/>
            <person name="Secka A."/>
            <person name="Antonio M."/>
            <person name="Oren A."/>
            <person name="Chaudhuri R.R."/>
            <person name="La Ragione R."/>
            <person name="Hildebrand F."/>
            <person name="Pallen M.J."/>
        </authorList>
    </citation>
    <scope>NUCLEOTIDE SEQUENCE</scope>
    <source>
        <strain evidence="3">ChiHjej10B9-743</strain>
    </source>
</reference>
<reference evidence="3" key="2">
    <citation type="submission" date="2021-04" db="EMBL/GenBank/DDBJ databases">
        <authorList>
            <person name="Gilroy R."/>
        </authorList>
    </citation>
    <scope>NUCLEOTIDE SEQUENCE</scope>
    <source>
        <strain evidence="3">ChiHjej10B9-743</strain>
    </source>
</reference>
<dbReference type="InterPro" id="IPR050708">
    <property type="entry name" value="T6SS_VgrG/RHS"/>
</dbReference>
<organism evidence="3 4">
    <name type="scientific">Candidatus Olsenella excrementavium</name>
    <dbReference type="NCBI Taxonomy" id="2838709"/>
    <lineage>
        <taxon>Bacteria</taxon>
        <taxon>Bacillati</taxon>
        <taxon>Actinomycetota</taxon>
        <taxon>Coriobacteriia</taxon>
        <taxon>Coriobacteriales</taxon>
        <taxon>Atopobiaceae</taxon>
        <taxon>Olsenella</taxon>
    </lineage>
</organism>
<dbReference type="Proteomes" id="UP000824133">
    <property type="component" value="Unassembled WGS sequence"/>
</dbReference>
<dbReference type="InterPro" id="IPR031325">
    <property type="entry name" value="RHS_repeat"/>
</dbReference>
<dbReference type="Gene3D" id="3.80.10.10">
    <property type="entry name" value="Ribonuclease Inhibitor"/>
    <property type="match status" value="1"/>
</dbReference>
<protein>
    <submittedName>
        <fullName evidence="3">Zinc-ribbon domain-containing protein</fullName>
    </submittedName>
</protein>
<evidence type="ECO:0000256" key="1">
    <source>
        <dbReference type="SAM" id="Phobius"/>
    </source>
</evidence>
<dbReference type="InterPro" id="IPR026870">
    <property type="entry name" value="Zinc_ribbon_dom"/>
</dbReference>
<evidence type="ECO:0000259" key="2">
    <source>
        <dbReference type="Pfam" id="PF13240"/>
    </source>
</evidence>
<feature type="domain" description="Zinc-ribbon" evidence="2">
    <location>
        <begin position="2"/>
        <end position="24"/>
    </location>
</feature>
<comment type="caution">
    <text evidence="3">The sequence shown here is derived from an EMBL/GenBank/DDBJ whole genome shotgun (WGS) entry which is preliminary data.</text>
</comment>
<name>A0A9D1ZAD2_9ACTN</name>
<evidence type="ECO:0000313" key="3">
    <source>
        <dbReference type="EMBL" id="HIY79646.1"/>
    </source>
</evidence>
<gene>
    <name evidence="3" type="ORF">IAA42_04325</name>
</gene>
<dbReference type="InterPro" id="IPR006530">
    <property type="entry name" value="YD"/>
</dbReference>
<dbReference type="PANTHER" id="PTHR32305:SF15">
    <property type="entry name" value="PROTEIN RHSA-RELATED"/>
    <property type="match status" value="1"/>
</dbReference>
<dbReference type="EMBL" id="DXCP01000033">
    <property type="protein sequence ID" value="HIY79646.1"/>
    <property type="molecule type" value="Genomic_DNA"/>
</dbReference>
<dbReference type="Pfam" id="PF13240">
    <property type="entry name" value="Zn_Ribbon_1"/>
    <property type="match status" value="1"/>
</dbReference>
<dbReference type="Pfam" id="PF05593">
    <property type="entry name" value="RHS_repeat"/>
    <property type="match status" value="1"/>
</dbReference>
<sequence>MFCFKCGEKNPDDAKFCAKCGAPIAVRVARPGAGAPAPARRRSRAALVVAAVAAVLIVGAAALGVWLAFFSSWTIDERAFPDPGLRAAVAATADTNHDGQLSRDEGRAVTSLSVEGATSLEGLGGYFPNLDALALHGGTLTSLKVNDLPNLVSLYAESEPLQALNVSENPKLKELHVSDATQVTGLESTTLHESWVVTSVEESYGMGYTVTYAVERDDQGRVTRRSVTDGEEESWWRYDYDDRGRLSSETECMAYNDAEEVVTTYGYDDAGNLTSVESHGGVIGYYYTYDAEGRLSTMSMGGVNDPTSLTSYAYDDAGRLTSRTYVYKNTRGVVDTFAYDGSGNLIAKSQTDETLGKVTEGVVFERNAQGNVVRVAYDPIPSYFDDNWSAVEYGYDDQGRVVSATAELNGSTYVATVSYDGRGNVTQVEDGVLGGRTTTFTPTYTRLFVAEGDHEPDIGITVGVEYVPLVGAQRTSLVNVWATPRAIPDPDPAAQPGESMVILV</sequence>
<evidence type="ECO:0000313" key="4">
    <source>
        <dbReference type="Proteomes" id="UP000824133"/>
    </source>
</evidence>
<keyword evidence="1" id="KW-0472">Membrane</keyword>
<keyword evidence="1" id="KW-0812">Transmembrane</keyword>
<accession>A0A9D1ZAD2</accession>
<dbReference type="NCBIfam" id="TIGR01643">
    <property type="entry name" value="YD_repeat_2x"/>
    <property type="match status" value="2"/>
</dbReference>
<dbReference type="Gene3D" id="2.180.10.10">
    <property type="entry name" value="RHS repeat-associated core"/>
    <property type="match status" value="1"/>
</dbReference>
<feature type="transmembrane region" description="Helical" evidence="1">
    <location>
        <begin position="45"/>
        <end position="69"/>
    </location>
</feature>
<dbReference type="AlphaFoldDB" id="A0A9D1ZAD2"/>
<keyword evidence="1" id="KW-1133">Transmembrane helix</keyword>
<dbReference type="InterPro" id="IPR032675">
    <property type="entry name" value="LRR_dom_sf"/>
</dbReference>
<dbReference type="PANTHER" id="PTHR32305">
    <property type="match status" value="1"/>
</dbReference>